<gene>
    <name evidence="1" type="ORF">Pint_10553</name>
</gene>
<name>A0ACC0XK61_9ROSI</name>
<evidence type="ECO:0000313" key="2">
    <source>
        <dbReference type="Proteomes" id="UP001163603"/>
    </source>
</evidence>
<dbReference type="EMBL" id="CM047747">
    <property type="protein sequence ID" value="KAJ0018798.1"/>
    <property type="molecule type" value="Genomic_DNA"/>
</dbReference>
<dbReference type="Proteomes" id="UP001163603">
    <property type="component" value="Chromosome 12"/>
</dbReference>
<organism evidence="1 2">
    <name type="scientific">Pistacia integerrima</name>
    <dbReference type="NCBI Taxonomy" id="434235"/>
    <lineage>
        <taxon>Eukaryota</taxon>
        <taxon>Viridiplantae</taxon>
        <taxon>Streptophyta</taxon>
        <taxon>Embryophyta</taxon>
        <taxon>Tracheophyta</taxon>
        <taxon>Spermatophyta</taxon>
        <taxon>Magnoliopsida</taxon>
        <taxon>eudicotyledons</taxon>
        <taxon>Gunneridae</taxon>
        <taxon>Pentapetalae</taxon>
        <taxon>rosids</taxon>
        <taxon>malvids</taxon>
        <taxon>Sapindales</taxon>
        <taxon>Anacardiaceae</taxon>
        <taxon>Pistacia</taxon>
    </lineage>
</organism>
<reference evidence="2" key="1">
    <citation type="journal article" date="2023" name="G3 (Bethesda)">
        <title>Genome assembly and association tests identify interacting loci associated with vigor, precocity, and sex in interspecific pistachio rootstocks.</title>
        <authorList>
            <person name="Palmer W."/>
            <person name="Jacygrad E."/>
            <person name="Sagayaradj S."/>
            <person name="Cavanaugh K."/>
            <person name="Han R."/>
            <person name="Bertier L."/>
            <person name="Beede B."/>
            <person name="Kafkas S."/>
            <person name="Golino D."/>
            <person name="Preece J."/>
            <person name="Michelmore R."/>
        </authorList>
    </citation>
    <scope>NUCLEOTIDE SEQUENCE [LARGE SCALE GENOMIC DNA]</scope>
</reference>
<protein>
    <submittedName>
        <fullName evidence="1">Uncharacterized protein</fullName>
    </submittedName>
</protein>
<keyword evidence="2" id="KW-1185">Reference proteome</keyword>
<proteinExistence type="predicted"/>
<evidence type="ECO:0000313" key="1">
    <source>
        <dbReference type="EMBL" id="KAJ0018798.1"/>
    </source>
</evidence>
<accession>A0ACC0XK61</accession>
<sequence>MCSKLFLIFLLSAVLLKAVQTTDLEGIGWDRFTNLGDKEEDCNGGRCLYGLDVNLRESSSRRRQFEYSESVSYACLRPDAVPCGYRGHSYYNCRKGAYVNPYTRSCDVISQCYRRTS</sequence>
<comment type="caution">
    <text evidence="1">The sequence shown here is derived from an EMBL/GenBank/DDBJ whole genome shotgun (WGS) entry which is preliminary data.</text>
</comment>